<comment type="subunit">
    <text evidence="15">Can form hexamers. Interacts with E2 protein; this interaction increases E1 DNA binding specificity. Interacts with host DNA polymerase subunit POLA2. Interacts with host single stranded DNA-binding protein RPA1. Interacts with host TOP1; this interaction stimulates the enzymatic activity of TOP1.</text>
</comment>
<keyword evidence="4 15" id="KW-1048">Host nucleus</keyword>
<evidence type="ECO:0000256" key="3">
    <source>
        <dbReference type="ARBA" id="ARBA00022553"/>
    </source>
</evidence>
<evidence type="ECO:0000313" key="20">
    <source>
        <dbReference type="Proteomes" id="UP000266110"/>
    </source>
</evidence>
<name>A0A3G1E4K5_9PAPI</name>
<evidence type="ECO:0000256" key="9">
    <source>
        <dbReference type="ARBA" id="ARBA00022840"/>
    </source>
</evidence>
<dbReference type="Gene3D" id="3.40.50.300">
    <property type="entry name" value="P-loop containing nucleotide triphosphate hydrolases"/>
    <property type="match status" value="1"/>
</dbReference>
<comment type="function">
    <text evidence="14 15">ATP-dependent DNA 3'-5' helicase required for initiation of viral DNA replication. It forms a complex with the viral E2 protein. The E1-E2 complex binds to the replication origin which contains binding sites for both proteins. During the initial step, a dimer of E1 interacts with a dimer of protein E2 leading to a complex that binds the viral origin of replication with high specificity. Then, a second dimer of E1 displaces the E2 dimer in an ATP-dependent manner to form the E1 tetramer. Following this, two E1 monomers are added to each half of the site, which results in the formation of two E1 trimers on the viral ori. Subsequently, two hexamers will be created. The double hexamer acts as a bi-directional helicase machinery and unwinds the viral DNA and then recruits the host DNA polymerase to start replication.</text>
</comment>
<keyword evidence="10 15" id="KW-0238">DNA-binding</keyword>
<dbReference type="Pfam" id="PF00519">
    <property type="entry name" value="PPV_E1_C"/>
    <property type="match status" value="1"/>
</dbReference>
<keyword evidence="8 15" id="KW-0347">Helicase</keyword>
<dbReference type="InterPro" id="IPR027417">
    <property type="entry name" value="P-loop_NTPase"/>
</dbReference>
<feature type="region of interest" description="Disordered" evidence="17">
    <location>
        <begin position="605"/>
        <end position="629"/>
    </location>
</feature>
<organism evidence="19 20">
    <name type="scientific">Canis familiaris papillomavirus 18</name>
    <dbReference type="NCBI Taxonomy" id="1816242"/>
    <lineage>
        <taxon>Viruses</taxon>
        <taxon>Monodnaviria</taxon>
        <taxon>Shotokuvirae</taxon>
        <taxon>Cossaviricota</taxon>
        <taxon>Papovaviricetes</taxon>
        <taxon>Zurhausenvirales</taxon>
        <taxon>Papillomaviridae</taxon>
        <taxon>Firstpapillomavirinae</taxon>
        <taxon>Chipapillomavirus</taxon>
        <taxon>Chipapillomavirus 1</taxon>
    </lineage>
</organism>
<dbReference type="GO" id="GO:0005524">
    <property type="term" value="F:ATP binding"/>
    <property type="evidence" value="ECO:0007669"/>
    <property type="project" value="UniProtKB-UniRule"/>
</dbReference>
<evidence type="ECO:0000256" key="8">
    <source>
        <dbReference type="ARBA" id="ARBA00022806"/>
    </source>
</evidence>
<dbReference type="InterPro" id="IPR014015">
    <property type="entry name" value="Helicase_SF3_DNA-vir"/>
</dbReference>
<dbReference type="PIRSF" id="PIRSF003383">
    <property type="entry name" value="Rep_E1_papillomaV"/>
    <property type="match status" value="1"/>
</dbReference>
<evidence type="ECO:0000256" key="11">
    <source>
        <dbReference type="ARBA" id="ARBA00023235"/>
    </source>
</evidence>
<dbReference type="InterPro" id="IPR001177">
    <property type="entry name" value="PPV_DNA_helicase_E1_C"/>
</dbReference>
<evidence type="ECO:0000256" key="10">
    <source>
        <dbReference type="ARBA" id="ARBA00023125"/>
    </source>
</evidence>
<dbReference type="PROSITE" id="PS51206">
    <property type="entry name" value="SF3_HELICASE_1"/>
    <property type="match status" value="1"/>
</dbReference>
<feature type="short sequence motif" description="Nuclear localization signal" evidence="15">
    <location>
        <begin position="80"/>
        <end position="82"/>
    </location>
</feature>
<keyword evidence="3 15" id="KW-0597">Phosphoprotein</keyword>
<comment type="catalytic activity">
    <reaction evidence="13 15 16">
        <text>ATP + H2O = ADP + phosphate + H(+)</text>
        <dbReference type="Rhea" id="RHEA:13065"/>
        <dbReference type="ChEBI" id="CHEBI:15377"/>
        <dbReference type="ChEBI" id="CHEBI:15378"/>
        <dbReference type="ChEBI" id="CHEBI:30616"/>
        <dbReference type="ChEBI" id="CHEBI:43474"/>
        <dbReference type="ChEBI" id="CHEBI:456216"/>
        <dbReference type="EC" id="5.6.2.4"/>
    </reaction>
</comment>
<evidence type="ECO:0000256" key="7">
    <source>
        <dbReference type="ARBA" id="ARBA00022801"/>
    </source>
</evidence>
<dbReference type="InterPro" id="IPR046832">
    <property type="entry name" value="PPV_E1_DBD"/>
</dbReference>
<comment type="subcellular location">
    <subcellularLocation>
        <location evidence="1 15">Host nucleus</location>
    </subcellularLocation>
</comment>
<comment type="PTM">
    <text evidence="15">Phosphorylated.</text>
</comment>
<dbReference type="Pfam" id="PF20450">
    <property type="entry name" value="PPV_E1_DBD"/>
    <property type="match status" value="1"/>
</dbReference>
<dbReference type="EC" id="5.6.2.4" evidence="15 16"/>
<evidence type="ECO:0000256" key="15">
    <source>
        <dbReference type="HAMAP-Rule" id="MF_04000"/>
    </source>
</evidence>
<dbReference type="InterPro" id="IPR046935">
    <property type="entry name" value="PPV_E1_DBD_sf"/>
</dbReference>
<dbReference type="InterPro" id="IPR014000">
    <property type="entry name" value="PPV_DNA_helicase_E1_N"/>
</dbReference>
<evidence type="ECO:0000256" key="12">
    <source>
        <dbReference type="ARBA" id="ARBA00034617"/>
    </source>
</evidence>
<dbReference type="InterPro" id="IPR037102">
    <property type="entry name" value="Znf_lg_T-Ag_D1_dom_sf"/>
</dbReference>
<dbReference type="GO" id="GO:0006260">
    <property type="term" value="P:DNA replication"/>
    <property type="evidence" value="ECO:0007669"/>
    <property type="project" value="UniProtKB-UniRule"/>
</dbReference>
<feature type="domain" description="SF3 helicase" evidence="18">
    <location>
        <begin position="431"/>
        <end position="581"/>
    </location>
</feature>
<feature type="binding site" evidence="15">
    <location>
        <begin position="457"/>
        <end position="464"/>
    </location>
    <ligand>
        <name>ATP</name>
        <dbReference type="ChEBI" id="CHEBI:30616"/>
    </ligand>
</feature>
<reference evidence="19" key="1">
    <citation type="journal article" date="2016" name="Papillomavirus Res 0">
        <title>Novel Canine Papillomavirus Type 18 Found in Pigmented Plaques.</title>
        <authorList>
            <person name="Lange C.E."/>
            <person name="Diallo A."/>
            <person name="Zewe C."/>
            <person name="Ferrer L."/>
        </authorList>
    </citation>
    <scope>NUCLEOTIDE SEQUENCE [LARGE SCALE GENOMIC DNA]</scope>
    <source>
        <strain evidence="19">Boston 2015</strain>
    </source>
</reference>
<comment type="function">
    <text evidence="16">ATP-dependent DNA helicase required for initiation of viral DNA replication. It forms a complex with the viral E2 protein. The E1-E2 complex binds to the replication origin which contains binding sites for both proteins.</text>
</comment>
<evidence type="ECO:0000256" key="13">
    <source>
        <dbReference type="ARBA" id="ARBA00048988"/>
    </source>
</evidence>
<accession>A0A3G1E4K5</accession>
<evidence type="ECO:0000256" key="6">
    <source>
        <dbReference type="ARBA" id="ARBA00022741"/>
    </source>
</evidence>
<evidence type="ECO:0000256" key="1">
    <source>
        <dbReference type="ARBA" id="ARBA00004147"/>
    </source>
</evidence>
<keyword evidence="6 15" id="KW-0547">Nucleotide-binding</keyword>
<feature type="modified residue" description="Phosphoserine; by host" evidence="15">
    <location>
        <position position="85"/>
    </location>
</feature>
<dbReference type="InterPro" id="IPR016393">
    <property type="entry name" value="Rep_E1_papillomaV"/>
</dbReference>
<dbReference type="Gene3D" id="3.40.1310.10">
    <property type="match status" value="1"/>
</dbReference>
<comment type="caution">
    <text evidence="15">Lacks conserved residue(s) required for the propagation of feature annotation.</text>
</comment>
<protein>
    <recommendedName>
        <fullName evidence="15 16">Replication protein E1</fullName>
        <ecNumber evidence="15 16">5.6.2.4</ecNumber>
    </recommendedName>
    <alternativeName>
        <fullName evidence="15">ATP-dependent helicase E1</fullName>
    </alternativeName>
    <alternativeName>
        <fullName evidence="15">DNA 3'-5' helicase E1</fullName>
    </alternativeName>
</protein>
<keyword evidence="5 15" id="KW-0235">DNA replication</keyword>
<dbReference type="SUPFAM" id="SSF55464">
    <property type="entry name" value="Origin of replication-binding domain, RBD-like"/>
    <property type="match status" value="1"/>
</dbReference>
<dbReference type="EMBL" id="KT326919">
    <property type="protein sequence ID" value="ANW12187.1"/>
    <property type="molecule type" value="Genomic_DNA"/>
</dbReference>
<keyword evidence="7 15" id="KW-0378">Hydrolase</keyword>
<dbReference type="GO" id="GO:0003677">
    <property type="term" value="F:DNA binding"/>
    <property type="evidence" value="ECO:0007669"/>
    <property type="project" value="UniProtKB-UniRule"/>
</dbReference>
<evidence type="ECO:0000256" key="5">
    <source>
        <dbReference type="ARBA" id="ARBA00022705"/>
    </source>
</evidence>
<dbReference type="GO" id="GO:0043138">
    <property type="term" value="F:3'-5' DNA helicase activity"/>
    <property type="evidence" value="ECO:0007669"/>
    <property type="project" value="UniProtKB-UniRule"/>
</dbReference>
<feature type="region of interest" description="Disordered" evidence="17">
    <location>
        <begin position="56"/>
        <end position="76"/>
    </location>
</feature>
<evidence type="ECO:0000259" key="18">
    <source>
        <dbReference type="PROSITE" id="PS51206"/>
    </source>
</evidence>
<dbReference type="HAMAP" id="MF_04000">
    <property type="entry name" value="PPV_E1"/>
    <property type="match status" value="1"/>
</dbReference>
<dbReference type="GO" id="GO:0042025">
    <property type="term" value="C:host cell nucleus"/>
    <property type="evidence" value="ECO:0007669"/>
    <property type="project" value="UniProtKB-SubCell"/>
</dbReference>
<dbReference type="Proteomes" id="UP000266110">
    <property type="component" value="Segment"/>
</dbReference>
<dbReference type="GO" id="GO:0016887">
    <property type="term" value="F:ATP hydrolysis activity"/>
    <property type="evidence" value="ECO:0007669"/>
    <property type="project" value="RHEA"/>
</dbReference>
<evidence type="ECO:0000256" key="4">
    <source>
        <dbReference type="ARBA" id="ARBA00022562"/>
    </source>
</evidence>
<evidence type="ECO:0000256" key="14">
    <source>
        <dbReference type="ARBA" id="ARBA00093297"/>
    </source>
</evidence>
<feature type="compositionally biased region" description="Polar residues" evidence="17">
    <location>
        <begin position="123"/>
        <end position="139"/>
    </location>
</feature>
<proteinExistence type="inferred from homology"/>
<feature type="modified residue" description="Phosphoserine; by host" evidence="15">
    <location>
        <position position="95"/>
    </location>
</feature>
<dbReference type="SUPFAM" id="SSF52540">
    <property type="entry name" value="P-loop containing nucleoside triphosphate hydrolases"/>
    <property type="match status" value="1"/>
</dbReference>
<evidence type="ECO:0000256" key="2">
    <source>
        <dbReference type="ARBA" id="ARBA00022518"/>
    </source>
</evidence>
<keyword evidence="2 15" id="KW-0244">Early protein</keyword>
<sequence>MEGDIDSGTDPDEGTSVGGGFILREAECSDMDTSEDEVEGEDMGDFINDSLEGQVRQGNSQALLHQQRAREDNRQVQELKRKYVSPKQKVEAELSPRLRAIKISPPKQSAKRRLFAHSVDSGLESSGQNETSNSTPTDSDQVDAVMLVGEEDDRLGRTPTQGLYMHGGSQTIITQLMRSSNQRATQYALFKKGFGISVTELTRVFKSNKTCNPDWVVVAFGVHHNTYNDLVHRLEKYCEYVQCSGNAIASGYIVLMLLRFTAHKNRNTLTKLMKTVLNVSEPQILADPPKIRSVPAALYWYRNSMSNAVQSHGPLPDWVARQTLVQHHCGEENKFVLSTMVQWAYDNDHTEESDIAYHYALLADEDANAAAWLGTNSQAKHVRDCAVMVKHYRRAIMSALSMSEWISRRMNMIDEEGDWKNIGNFLRFQGIEVITFIGALRDMLKGIPKKTCMCIVGPPDTGKSAFCLSLLDFFGGKVLSFTNYKSQFWLQPLADTRLALIDDATKSTWDYIDEYMRNALDGNAICVDLKHKNPLQIRCPPLLITSNINIRQNDRWRYLYSRIQIFEFKHAFPFKEEGEPVYQLTKGNWKSFFKRLWLRLDLSDPEAEGEDGEPEKTFRCDTRRATDHL</sequence>
<feature type="compositionally biased region" description="Basic and acidic residues" evidence="17">
    <location>
        <begin position="614"/>
        <end position="629"/>
    </location>
</feature>
<comment type="similarity">
    <text evidence="15 16">Belongs to the papillomaviridae E1 protein family.</text>
</comment>
<evidence type="ECO:0000256" key="16">
    <source>
        <dbReference type="PIRNR" id="PIRNR003383"/>
    </source>
</evidence>
<feature type="region of interest" description="Disordered" evidence="17">
    <location>
        <begin position="120"/>
        <end position="140"/>
    </location>
</feature>
<keyword evidence="9 15" id="KW-0067">ATP-binding</keyword>
<evidence type="ECO:0000313" key="19">
    <source>
        <dbReference type="EMBL" id="ANW12187.1"/>
    </source>
</evidence>
<evidence type="ECO:0000256" key="17">
    <source>
        <dbReference type="SAM" id="MobiDB-lite"/>
    </source>
</evidence>
<comment type="catalytic activity">
    <reaction evidence="12 15">
        <text>Couples ATP hydrolysis with the unwinding of duplex DNA by translocating in the 3'-5' direction.</text>
        <dbReference type="EC" id="5.6.2.4"/>
    </reaction>
</comment>
<keyword evidence="11 15" id="KW-0413">Isomerase</keyword>
<dbReference type="Pfam" id="PF00524">
    <property type="entry name" value="PPV_E1_N"/>
    <property type="match status" value="1"/>
</dbReference>
<gene>
    <name evidence="15 19" type="primary">E1</name>
</gene>
<feature type="short sequence motif" description="Nuclear export signal" evidence="15">
    <location>
        <begin position="94"/>
        <end position="103"/>
    </location>
</feature>
<dbReference type="Gene3D" id="1.10.10.510">
    <property type="entry name" value="Zinc finger, large T-antigen D1 domain"/>
    <property type="match status" value="1"/>
</dbReference>